<dbReference type="GO" id="GO:0016301">
    <property type="term" value="F:kinase activity"/>
    <property type="evidence" value="ECO:0007669"/>
    <property type="project" value="UniProtKB-KW"/>
</dbReference>
<dbReference type="Gene3D" id="3.90.1200.10">
    <property type="match status" value="1"/>
</dbReference>
<dbReference type="GO" id="GO:0019748">
    <property type="term" value="P:secondary metabolic process"/>
    <property type="evidence" value="ECO:0007669"/>
    <property type="project" value="InterPro"/>
</dbReference>
<sequence>MISLPTQFTQTIIGVHKEEGRLWLDSFHELIADCETRWSLKVLEPFPLSYNFVAPVVLQDGRNAVLKLGVPGQDLQRELAAIRAFTGRGMVQLLDADEEKGIMLLERIMPGETLDKLSSEDERIQCLAGVIKRMHTPVSRVGKLAFTFPTIADWAVGLEKIRPHFQGATGPIPEQMLERAMQWYKKLLSTQKVPCLLHGDLHHENILRAEREPWLAIDPKGLVGETEYEVIPFLLNHLPEEGAGEVVKQRVDGLTKALSLQKERVLAWAYCHSVLSAWWFIEDFGADGSRLVMPGIFERLLNE</sequence>
<accession>A0A220MBD9</accession>
<dbReference type="RefSeq" id="WP_088906142.1">
    <property type="nucleotide sequence ID" value="NZ_CP018145.1"/>
</dbReference>
<keyword evidence="1" id="KW-0808">Transferase</keyword>
<dbReference type="SUPFAM" id="SSF56112">
    <property type="entry name" value="Protein kinase-like (PK-like)"/>
    <property type="match status" value="1"/>
</dbReference>
<dbReference type="InterPro" id="IPR006748">
    <property type="entry name" value="NH2Glyco/OHUrea_AB-resist_kin"/>
</dbReference>
<dbReference type="Proteomes" id="UP000197781">
    <property type="component" value="Chromosome"/>
</dbReference>
<evidence type="ECO:0000313" key="1">
    <source>
        <dbReference type="EMBL" id="ASJ52219.1"/>
    </source>
</evidence>
<dbReference type="EMBL" id="CP018145">
    <property type="protein sequence ID" value="ASJ52219.1"/>
    <property type="molecule type" value="Genomic_DNA"/>
</dbReference>
<dbReference type="AlphaFoldDB" id="A0A220MBD9"/>
<dbReference type="KEGG" id="bfm:BP422_00900"/>
<dbReference type="GO" id="GO:0016773">
    <property type="term" value="F:phosphotransferase activity, alcohol group as acceptor"/>
    <property type="evidence" value="ECO:0007669"/>
    <property type="project" value="InterPro"/>
</dbReference>
<evidence type="ECO:0000313" key="2">
    <source>
        <dbReference type="Proteomes" id="UP000197781"/>
    </source>
</evidence>
<proteinExistence type="predicted"/>
<gene>
    <name evidence="1" type="ORF">BP422_00900</name>
</gene>
<keyword evidence="1" id="KW-0418">Kinase</keyword>
<reference evidence="1 2" key="1">
    <citation type="submission" date="2016-11" db="EMBL/GenBank/DDBJ databases">
        <authorList>
            <person name="Jaros S."/>
            <person name="Januszkiewicz K."/>
            <person name="Wedrychowicz H."/>
        </authorList>
    </citation>
    <scope>NUCLEOTIDE SEQUENCE [LARGE SCALE GENOMIC DNA]</scope>
    <source>
        <strain evidence="1 2">NF2</strain>
    </source>
</reference>
<name>A0A220MBD9_9BACL</name>
<organism evidence="1 2">
    <name type="scientific">Brevibacillus formosus</name>
    <dbReference type="NCBI Taxonomy" id="54913"/>
    <lineage>
        <taxon>Bacteria</taxon>
        <taxon>Bacillati</taxon>
        <taxon>Bacillota</taxon>
        <taxon>Bacilli</taxon>
        <taxon>Bacillales</taxon>
        <taxon>Paenibacillaceae</taxon>
        <taxon>Brevibacillus</taxon>
    </lineage>
</organism>
<dbReference type="Pfam" id="PF04655">
    <property type="entry name" value="APH_6_hur"/>
    <property type="match status" value="1"/>
</dbReference>
<dbReference type="InterPro" id="IPR011009">
    <property type="entry name" value="Kinase-like_dom_sf"/>
</dbReference>
<protein>
    <submittedName>
        <fullName evidence="1">Kinase</fullName>
    </submittedName>
</protein>